<name>A0AAN9UIW0_9PEZI</name>
<feature type="region of interest" description="Disordered" evidence="1">
    <location>
        <begin position="97"/>
        <end position="134"/>
    </location>
</feature>
<reference evidence="2 3" key="1">
    <citation type="submission" date="2024-02" db="EMBL/GenBank/DDBJ databases">
        <title>De novo assembly and annotation of 12 fungi associated with fruit tree decline syndrome in Ontario, Canada.</title>
        <authorList>
            <person name="Sulman M."/>
            <person name="Ellouze W."/>
            <person name="Ilyukhin E."/>
        </authorList>
    </citation>
    <scope>NUCLEOTIDE SEQUENCE [LARGE SCALE GENOMIC DNA]</scope>
    <source>
        <strain evidence="2 3">M11/M66-122</strain>
    </source>
</reference>
<feature type="compositionally biased region" description="Low complexity" evidence="1">
    <location>
        <begin position="115"/>
        <end position="134"/>
    </location>
</feature>
<dbReference type="AlphaFoldDB" id="A0AAN9UIW0"/>
<proteinExistence type="predicted"/>
<dbReference type="InterPro" id="IPR024645">
    <property type="entry name" value="Mitochondr_Som1"/>
</dbReference>
<evidence type="ECO:0000256" key="1">
    <source>
        <dbReference type="SAM" id="MobiDB-lite"/>
    </source>
</evidence>
<accession>A0AAN9UIW0</accession>
<evidence type="ECO:0000313" key="2">
    <source>
        <dbReference type="EMBL" id="KAK7747612.1"/>
    </source>
</evidence>
<keyword evidence="3" id="KW-1185">Reference proteome</keyword>
<dbReference type="GO" id="GO:0042720">
    <property type="term" value="C:mitochondrial inner membrane peptidase complex"/>
    <property type="evidence" value="ECO:0007669"/>
    <property type="project" value="InterPro"/>
</dbReference>
<feature type="region of interest" description="Disordered" evidence="1">
    <location>
        <begin position="20"/>
        <end position="42"/>
    </location>
</feature>
<evidence type="ECO:0000313" key="3">
    <source>
        <dbReference type="Proteomes" id="UP001320420"/>
    </source>
</evidence>
<protein>
    <submittedName>
        <fullName evidence="2">Uncharacterized protein</fullName>
    </submittedName>
</protein>
<dbReference type="EMBL" id="JAKJXP020000090">
    <property type="protein sequence ID" value="KAK7747612.1"/>
    <property type="molecule type" value="Genomic_DNA"/>
</dbReference>
<organism evidence="2 3">
    <name type="scientific">Diatrype stigma</name>
    <dbReference type="NCBI Taxonomy" id="117547"/>
    <lineage>
        <taxon>Eukaryota</taxon>
        <taxon>Fungi</taxon>
        <taxon>Dikarya</taxon>
        <taxon>Ascomycota</taxon>
        <taxon>Pezizomycotina</taxon>
        <taxon>Sordariomycetes</taxon>
        <taxon>Xylariomycetidae</taxon>
        <taxon>Xylariales</taxon>
        <taxon>Diatrypaceae</taxon>
        <taxon>Diatrype</taxon>
    </lineage>
</organism>
<dbReference type="Proteomes" id="UP001320420">
    <property type="component" value="Unassembled WGS sequence"/>
</dbReference>
<feature type="region of interest" description="Disordered" evidence="1">
    <location>
        <begin position="146"/>
        <end position="167"/>
    </location>
</feature>
<sequence>MAPPCRVFPASDLPHEIQFDQGKRRKAAIDESNSGSGGRSNSRKIDLSACALFSMTQYDCQIDRPELSDSPVRCWPVQRWFRRCQDRKGSFMVETTKWEGTQQQQQRNDGSSQAQTQTQTQTMRPVAGATSGAGTATAAAASAFAGPVTTSGGKTGENWVNEWQAQG</sequence>
<gene>
    <name evidence="2" type="ORF">SLS62_009023</name>
</gene>
<dbReference type="Pfam" id="PF11093">
    <property type="entry name" value="Mitochondr_Som1"/>
    <property type="match status" value="1"/>
</dbReference>
<comment type="caution">
    <text evidence="2">The sequence shown here is derived from an EMBL/GenBank/DDBJ whole genome shotgun (WGS) entry which is preliminary data.</text>
</comment>